<keyword evidence="1" id="KW-0479">Metal-binding</keyword>
<reference evidence="3 4" key="1">
    <citation type="journal article" date="2016" name="Nat. Commun.">
        <title>Thousands of microbial genomes shed light on interconnected biogeochemical processes in an aquifer system.</title>
        <authorList>
            <person name="Anantharaman K."/>
            <person name="Brown C.T."/>
            <person name="Hug L.A."/>
            <person name="Sharon I."/>
            <person name="Castelle C.J."/>
            <person name="Probst A.J."/>
            <person name="Thomas B.C."/>
            <person name="Singh A."/>
            <person name="Wilkins M.J."/>
            <person name="Karaoz U."/>
            <person name="Brodie E.L."/>
            <person name="Williams K.H."/>
            <person name="Hubbard S.S."/>
            <person name="Banfield J.F."/>
        </authorList>
    </citation>
    <scope>NUCLEOTIDE SEQUENCE [LARGE SCALE GENOMIC DNA]</scope>
</reference>
<dbReference type="GO" id="GO:0008270">
    <property type="term" value="F:zinc ion binding"/>
    <property type="evidence" value="ECO:0007669"/>
    <property type="project" value="UniProtKB-KW"/>
</dbReference>
<dbReference type="EMBL" id="MFEY01000007">
    <property type="protein sequence ID" value="OGE90257.1"/>
    <property type="molecule type" value="Genomic_DNA"/>
</dbReference>
<evidence type="ECO:0000259" key="2">
    <source>
        <dbReference type="PROSITE" id="PS50966"/>
    </source>
</evidence>
<organism evidence="3 4">
    <name type="scientific">Candidatus Doudnabacteria bacterium RIFCSPHIGHO2_12_FULL_48_16</name>
    <dbReference type="NCBI Taxonomy" id="1817838"/>
    <lineage>
        <taxon>Bacteria</taxon>
        <taxon>Candidatus Doudnaibacteriota</taxon>
    </lineage>
</organism>
<keyword evidence="1" id="KW-0863">Zinc-finger</keyword>
<protein>
    <recommendedName>
        <fullName evidence="2">SWIM-type domain-containing protein</fullName>
    </recommendedName>
</protein>
<dbReference type="AlphaFoldDB" id="A0A1F5PK60"/>
<evidence type="ECO:0000256" key="1">
    <source>
        <dbReference type="PROSITE-ProRule" id="PRU00325"/>
    </source>
</evidence>
<dbReference type="PROSITE" id="PS50966">
    <property type="entry name" value="ZF_SWIM"/>
    <property type="match status" value="1"/>
</dbReference>
<name>A0A1F5PK60_9BACT</name>
<comment type="caution">
    <text evidence="3">The sequence shown here is derived from an EMBL/GenBank/DDBJ whole genome shotgun (WGS) entry which is preliminary data.</text>
</comment>
<feature type="domain" description="SWIM-type" evidence="2">
    <location>
        <begin position="58"/>
        <end position="94"/>
    </location>
</feature>
<accession>A0A1F5PK60</accession>
<proteinExistence type="predicted"/>
<evidence type="ECO:0000313" key="3">
    <source>
        <dbReference type="EMBL" id="OGE90257.1"/>
    </source>
</evidence>
<dbReference type="Proteomes" id="UP000177682">
    <property type="component" value="Unassembled WGS sequence"/>
</dbReference>
<keyword evidence="1" id="KW-0862">Zinc</keyword>
<sequence length="96" mass="10875">MKMIPLRTLVTAELVKDLASRSYFRYGQAIAADEDVKIVEQNTFNIVAHVQHGRGEKRTVELASTPTGFKFKCTCSNRKNLFCQHCVAVGLWMNKL</sequence>
<gene>
    <name evidence="3" type="ORF">A3E29_04135</name>
</gene>
<dbReference type="InterPro" id="IPR007527">
    <property type="entry name" value="Znf_SWIM"/>
</dbReference>
<evidence type="ECO:0000313" key="4">
    <source>
        <dbReference type="Proteomes" id="UP000177682"/>
    </source>
</evidence>